<dbReference type="RefSeq" id="WP_041767844.1">
    <property type="nucleotide sequence ID" value="NZ_LNZG01000045.1"/>
</dbReference>
<dbReference type="EMBL" id="LNZG01000045">
    <property type="protein sequence ID" value="ODA89619.1"/>
    <property type="molecule type" value="Genomic_DNA"/>
</dbReference>
<evidence type="ECO:0008006" key="3">
    <source>
        <dbReference type="Google" id="ProtNLM"/>
    </source>
</evidence>
<comment type="caution">
    <text evidence="1">The sequence shown here is derived from an EMBL/GenBank/DDBJ whole genome shotgun (WGS) entry which is preliminary data.</text>
</comment>
<dbReference type="SUPFAM" id="SSF47598">
    <property type="entry name" value="Ribbon-helix-helix"/>
    <property type="match status" value="1"/>
</dbReference>
<evidence type="ECO:0000313" key="1">
    <source>
        <dbReference type="EMBL" id="ODA89619.1"/>
    </source>
</evidence>
<dbReference type="AlphaFoldDB" id="A0A1E2SIP4"/>
<proteinExistence type="predicted"/>
<dbReference type="OrthoDB" id="3710927at2"/>
<dbReference type="GO" id="GO:0006355">
    <property type="term" value="P:regulation of DNA-templated transcription"/>
    <property type="evidence" value="ECO:0007669"/>
    <property type="project" value="InterPro"/>
</dbReference>
<gene>
    <name evidence="1" type="ORF">ATY41_04950</name>
</gene>
<sequence length="116" mass="12326">MSEKLSKEEQDRYARLANWAESDAVSEGMGDAVITAGEGNEPGRSLLVAALGSDAEVDAVLGRPSIDQGRPAGVSPVRHVRLSPEMDTALKARATAEHRKPSEVVREALAAYLKVS</sequence>
<protein>
    <recommendedName>
        <fullName evidence="3">Ribbon-helix-helix protein CopG domain-containing protein</fullName>
    </recommendedName>
</protein>
<accession>A0A1E2SIP4</accession>
<reference evidence="1 2" key="1">
    <citation type="submission" date="2015-11" db="EMBL/GenBank/DDBJ databases">
        <authorList>
            <person name="Zhang Y."/>
            <person name="Guo Z."/>
        </authorList>
    </citation>
    <scope>NUCLEOTIDE SEQUENCE [LARGE SCALE GENOMIC DNA]</scope>
    <source>
        <strain evidence="2">gdw1</strain>
    </source>
</reference>
<organism evidence="1 2">
    <name type="scientific">Leifsonia xyli subsp. xyli</name>
    <dbReference type="NCBI Taxonomy" id="59736"/>
    <lineage>
        <taxon>Bacteria</taxon>
        <taxon>Bacillati</taxon>
        <taxon>Actinomycetota</taxon>
        <taxon>Actinomycetes</taxon>
        <taxon>Micrococcales</taxon>
        <taxon>Microbacteriaceae</taxon>
        <taxon>Leifsonia</taxon>
    </lineage>
</organism>
<dbReference type="Proteomes" id="UP000094426">
    <property type="component" value="Unassembled WGS sequence"/>
</dbReference>
<dbReference type="InterPro" id="IPR010985">
    <property type="entry name" value="Ribbon_hlx_hlx"/>
</dbReference>
<evidence type="ECO:0000313" key="2">
    <source>
        <dbReference type="Proteomes" id="UP000094426"/>
    </source>
</evidence>
<name>A0A1E2SIP4_LEIXY</name>